<feature type="compositionally biased region" description="Polar residues" evidence="1">
    <location>
        <begin position="662"/>
        <end position="680"/>
    </location>
</feature>
<dbReference type="SUPFAM" id="SSF50978">
    <property type="entry name" value="WD40 repeat-like"/>
    <property type="match status" value="1"/>
</dbReference>
<proteinExistence type="predicted"/>
<feature type="compositionally biased region" description="Polar residues" evidence="1">
    <location>
        <begin position="325"/>
        <end position="342"/>
    </location>
</feature>
<evidence type="ECO:0000313" key="3">
    <source>
        <dbReference type="Proteomes" id="UP000242287"/>
    </source>
</evidence>
<dbReference type="InterPro" id="IPR015943">
    <property type="entry name" value="WD40/YVTN_repeat-like_dom_sf"/>
</dbReference>
<dbReference type="STRING" id="703135.A0A2A9NZU5"/>
<feature type="compositionally biased region" description="Low complexity" evidence="1">
    <location>
        <begin position="855"/>
        <end position="865"/>
    </location>
</feature>
<dbReference type="Pfam" id="PF00400">
    <property type="entry name" value="WD40"/>
    <property type="match status" value="1"/>
</dbReference>
<feature type="compositionally biased region" description="Basic residues" evidence="1">
    <location>
        <begin position="714"/>
        <end position="723"/>
    </location>
</feature>
<dbReference type="InterPro" id="IPR001680">
    <property type="entry name" value="WD40_rpt"/>
</dbReference>
<dbReference type="Gene3D" id="2.130.10.10">
    <property type="entry name" value="YVTN repeat-like/Quinoprotein amine dehydrogenase"/>
    <property type="match status" value="2"/>
</dbReference>
<feature type="region of interest" description="Disordered" evidence="1">
    <location>
        <begin position="227"/>
        <end position="281"/>
    </location>
</feature>
<evidence type="ECO:0000313" key="2">
    <source>
        <dbReference type="EMBL" id="PFH53593.1"/>
    </source>
</evidence>
<organism evidence="2 3">
    <name type="scientific">Amanita thiersii Skay4041</name>
    <dbReference type="NCBI Taxonomy" id="703135"/>
    <lineage>
        <taxon>Eukaryota</taxon>
        <taxon>Fungi</taxon>
        <taxon>Dikarya</taxon>
        <taxon>Basidiomycota</taxon>
        <taxon>Agaricomycotina</taxon>
        <taxon>Agaricomycetes</taxon>
        <taxon>Agaricomycetidae</taxon>
        <taxon>Agaricales</taxon>
        <taxon>Pluteineae</taxon>
        <taxon>Amanitaceae</taxon>
        <taxon>Amanita</taxon>
    </lineage>
</organism>
<protein>
    <submittedName>
        <fullName evidence="2">Uncharacterized protein</fullName>
    </submittedName>
</protein>
<accession>A0A2A9NZU5</accession>
<reference evidence="2 3" key="1">
    <citation type="submission" date="2014-02" db="EMBL/GenBank/DDBJ databases">
        <title>Transposable element dynamics among asymbiotic and ectomycorrhizal Amanita fungi.</title>
        <authorList>
            <consortium name="DOE Joint Genome Institute"/>
            <person name="Hess J."/>
            <person name="Skrede I."/>
            <person name="Wolfe B."/>
            <person name="LaButti K."/>
            <person name="Ohm R.A."/>
            <person name="Grigoriev I.V."/>
            <person name="Pringle A."/>
        </authorList>
    </citation>
    <scope>NUCLEOTIDE SEQUENCE [LARGE SCALE GENOMIC DNA]</scope>
    <source>
        <strain evidence="2 3">SKay4041</strain>
    </source>
</reference>
<dbReference type="AlphaFoldDB" id="A0A2A9NZU5"/>
<name>A0A2A9NZU5_9AGAR</name>
<gene>
    <name evidence="2" type="ORF">AMATHDRAFT_171530</name>
</gene>
<feature type="region of interest" description="Disordered" evidence="1">
    <location>
        <begin position="387"/>
        <end position="414"/>
    </location>
</feature>
<dbReference type="OrthoDB" id="3236053at2759"/>
<dbReference type="Proteomes" id="UP000242287">
    <property type="component" value="Unassembled WGS sequence"/>
</dbReference>
<feature type="compositionally biased region" description="Polar residues" evidence="1">
    <location>
        <begin position="724"/>
        <end position="735"/>
    </location>
</feature>
<sequence length="1218" mass="130899">MDDSSCTDSDTSFLPSSVSSVLGINGPLRFRPHGSNQKAHVVLRRIILSDESSDDGDISNVVRFSLFAQKRIEVKPGKEILLAVASEDGRFKDLPLVFEGDPPSAETFDESANLPIIEDEKRVSFHPPVSHTVPPRIRRAWTKKLEVSPHIQESTPDLPSVLHASVAVQVEPLYTSRSTQALETPGAVIAKAYATSGVGNFPETSLSRPRISTAVQASDVRRYVNSEVQTDPEGPGVSLSVTDKIGPHTGSTTYREVDRERSLSPMELDSSPSSPEVSPPVFPKLIEDVSAVATPLNIPLPPSPTSSIASSSGAQDMLMSPVDSRPSSSIKILEQMPSSSVKNRSDTDKPRVAGASKLLQPNLGTEVDSLQLPVPYPVTTSVLKPTPSQASVRMNGASTFHPRPQSYQSNTPSSPMVAFGSQFAETSLTAPASNVPVHPPGPEPEYSPRNALFTSVSQPLTSSLSEVHWMPDLGHTVSYVPPGRSSPNAIASSSKVMLEQTTNSYGTGSSGGSASTTKYIDVHDTSRSSSRLSSRAQEKAPVPSIYHHNAGVGRHQTLPHVSFPNTSPAPVAISELPTSGYPRSNAVISDTYLPRRPSDSTGRSYGRTCANTPFQPLSSNIAQGTPVQLPGFINPPTSHYQTNINGSSIIKHHEQRRKSRSKSPINSKRSSPADSHTSPASVADTVLSPWLPTFDDYWDGDAVPGLTASSLRKNVPKKPHQHVRSPTASSQNTNEGMQVNDASHMASQTIQTISYQQSWEASQGYLVPNLSTTRSVSNLGTDITWRSVLPKQEGQAMLHVSTGFSGELGSSSEVKNPSPIKQGYPAPLSLAVGESSQRAHSMSPVPRGVKRERPSSPTISFPSPSAATENEPVGIQYNQTKIYNWPVLRPDYSARLSGSGNLAVCRIAFSSDGSHFALSCADKTLRIWNNTKRAEIARLTHNSPIADVTWMEGDIGVVTLGEDGIVGKWTRVGGNYWQWAKIVDAGSESNSGGKTCLAYHRDRIAVSFPKSGVKVWMWLKGTWQAQRSIVRPNVTAIKFVDDGCALLGGTRDGILWYCEIPNGTLRVYCFLQKSISSLDMSANGSHALVGHADGCARLVCARDASNRGSVEVSYPLKEQAQELNDALSGYPGAVLSAAGQAVIFGSVEGCVLVWDRKKATLIYGLVHEQDDVIQAVSCVDGVGNKAGCIVTGTQRGQLWWWTPINNGGEESQKRAKLT</sequence>
<dbReference type="InterPro" id="IPR036322">
    <property type="entry name" value="WD40_repeat_dom_sf"/>
</dbReference>
<feature type="region of interest" description="Disordered" evidence="1">
    <location>
        <begin position="628"/>
        <end position="681"/>
    </location>
</feature>
<feature type="compositionally biased region" description="Polar residues" evidence="1">
    <location>
        <begin position="387"/>
        <end position="398"/>
    </location>
</feature>
<feature type="compositionally biased region" description="Polar residues" evidence="1">
    <location>
        <begin position="635"/>
        <end position="648"/>
    </location>
</feature>
<feature type="region of interest" description="Disordered" evidence="1">
    <location>
        <begin position="710"/>
        <end position="735"/>
    </location>
</feature>
<feature type="region of interest" description="Disordered" evidence="1">
    <location>
        <begin position="833"/>
        <end position="870"/>
    </location>
</feature>
<dbReference type="EMBL" id="KZ301973">
    <property type="protein sequence ID" value="PFH53593.1"/>
    <property type="molecule type" value="Genomic_DNA"/>
</dbReference>
<dbReference type="SMART" id="SM00320">
    <property type="entry name" value="WD40"/>
    <property type="match status" value="4"/>
</dbReference>
<feature type="compositionally biased region" description="Polar residues" evidence="1">
    <location>
        <begin position="405"/>
        <end position="414"/>
    </location>
</feature>
<feature type="region of interest" description="Disordered" evidence="1">
    <location>
        <begin position="297"/>
        <end position="350"/>
    </location>
</feature>
<evidence type="ECO:0000256" key="1">
    <source>
        <dbReference type="SAM" id="MobiDB-lite"/>
    </source>
</evidence>
<keyword evidence="3" id="KW-1185">Reference proteome</keyword>